<evidence type="ECO:0000313" key="2">
    <source>
        <dbReference type="Proteomes" id="UP001238334"/>
    </source>
</evidence>
<organism evidence="1 2">
    <name type="scientific">Parasedimentitalea psychrophila</name>
    <dbReference type="NCBI Taxonomy" id="2997337"/>
    <lineage>
        <taxon>Bacteria</taxon>
        <taxon>Pseudomonadati</taxon>
        <taxon>Pseudomonadota</taxon>
        <taxon>Alphaproteobacteria</taxon>
        <taxon>Rhodobacterales</taxon>
        <taxon>Paracoccaceae</taxon>
        <taxon>Parasedimentitalea</taxon>
    </lineage>
</organism>
<protein>
    <submittedName>
        <fullName evidence="1">Uncharacterized protein</fullName>
    </submittedName>
</protein>
<evidence type="ECO:0000313" key="1">
    <source>
        <dbReference type="EMBL" id="WIY25110.1"/>
    </source>
</evidence>
<gene>
    <name evidence="1" type="ORF">QPJ95_21905</name>
</gene>
<accession>A0A9Y2P6V4</accession>
<reference evidence="1 2" key="1">
    <citation type="submission" date="2023-06" db="EMBL/GenBank/DDBJ databases">
        <title>Parasedimentitalea psychrophila sp. nov., a psychrophilic bacterium isolated from deep-sea sediment.</title>
        <authorList>
            <person name="Li A."/>
        </authorList>
    </citation>
    <scope>NUCLEOTIDE SEQUENCE [LARGE SCALE GENOMIC DNA]</scope>
    <source>
        <strain evidence="1 2">QS115</strain>
    </source>
</reference>
<dbReference type="KEGG" id="ppso:QPJ95_21905"/>
<proteinExistence type="predicted"/>
<dbReference type="RefSeq" id="WP_270919854.1">
    <property type="nucleotide sequence ID" value="NZ_CP127247.1"/>
</dbReference>
<sequence length="134" mass="14441">MANFKLIVKSDGTRTRVPFTAEEEATHIALIQAGIAAELPNKRAAASVTRMEFCIALAATDLLTHDEAIAAARGDWPAPMAEFLTFLDSTQSLDAQVEWASAATIHRMHPFVLSLGSWLVLTDTAVDALFGINT</sequence>
<keyword evidence="2" id="KW-1185">Reference proteome</keyword>
<name>A0A9Y2P6V4_9RHOB</name>
<dbReference type="EMBL" id="CP127247">
    <property type="protein sequence ID" value="WIY25110.1"/>
    <property type="molecule type" value="Genomic_DNA"/>
</dbReference>
<dbReference type="Proteomes" id="UP001238334">
    <property type="component" value="Chromosome"/>
</dbReference>
<dbReference type="AlphaFoldDB" id="A0A9Y2P6V4"/>